<evidence type="ECO:0000256" key="7">
    <source>
        <dbReference type="PIRNR" id="PIRNR000124"/>
    </source>
</evidence>
<dbReference type="GO" id="GO:0000271">
    <property type="term" value="P:polysaccharide biosynthetic process"/>
    <property type="evidence" value="ECO:0007669"/>
    <property type="project" value="InterPro"/>
</dbReference>
<protein>
    <recommendedName>
        <fullName evidence="2">UDP-N-acetyl-D-mannosamine dehydrogenase</fullName>
        <ecNumber evidence="1">1.1.1.336</ecNumber>
    </recommendedName>
    <alternativeName>
        <fullName evidence="5">UDP-ManNAc 6-dehydrogenase</fullName>
    </alternativeName>
</protein>
<evidence type="ECO:0000256" key="8">
    <source>
        <dbReference type="SAM" id="MobiDB-lite"/>
    </source>
</evidence>
<dbReference type="InterPro" id="IPR014026">
    <property type="entry name" value="UDP-Glc/GDP-Man_DH_dimer"/>
</dbReference>
<dbReference type="Proteomes" id="UP001056855">
    <property type="component" value="Chromosome"/>
</dbReference>
<dbReference type="RefSeq" id="WP_254155801.1">
    <property type="nucleotide sequence ID" value="NZ_CP100355.1"/>
</dbReference>
<dbReference type="SUPFAM" id="SSF52413">
    <property type="entry name" value="UDP-glucose/GDP-mannose dehydrogenase C-terminal domain"/>
    <property type="match status" value="1"/>
</dbReference>
<keyword evidence="4" id="KW-0520">NAD</keyword>
<dbReference type="GO" id="GO:0051287">
    <property type="term" value="F:NAD binding"/>
    <property type="evidence" value="ECO:0007669"/>
    <property type="project" value="InterPro"/>
</dbReference>
<dbReference type="PANTHER" id="PTHR43491:SF5">
    <property type="entry name" value="UDP-N-ACETYL-D-MANNOSAMINE DEHYDROGENASE"/>
    <property type="match status" value="1"/>
</dbReference>
<evidence type="ECO:0000256" key="2">
    <source>
        <dbReference type="ARBA" id="ARBA00016796"/>
    </source>
</evidence>
<feature type="domain" description="UDP-glucose/GDP-mannose dehydrogenase C-terminal" evidence="9">
    <location>
        <begin position="401"/>
        <end position="510"/>
    </location>
</feature>
<dbReference type="GO" id="GO:0016628">
    <property type="term" value="F:oxidoreductase activity, acting on the CH-CH group of donors, NAD or NADP as acceptor"/>
    <property type="evidence" value="ECO:0007669"/>
    <property type="project" value="InterPro"/>
</dbReference>
<dbReference type="AlphaFoldDB" id="A0A9E7STS3"/>
<dbReference type="Pfam" id="PF00984">
    <property type="entry name" value="UDPG_MGDP_dh"/>
    <property type="match status" value="1"/>
</dbReference>
<dbReference type="InterPro" id="IPR014027">
    <property type="entry name" value="UDP-Glc/GDP-Man_DH_C"/>
</dbReference>
<dbReference type="InterPro" id="IPR036220">
    <property type="entry name" value="UDP-Glc/GDP-Man_DH_C_sf"/>
</dbReference>
<evidence type="ECO:0000256" key="1">
    <source>
        <dbReference type="ARBA" id="ARBA00012935"/>
    </source>
</evidence>
<proteinExistence type="inferred from homology"/>
<dbReference type="Gene3D" id="3.40.50.720">
    <property type="entry name" value="NAD(P)-binding Rossmann-like Domain"/>
    <property type="match status" value="2"/>
</dbReference>
<evidence type="ECO:0000256" key="3">
    <source>
        <dbReference type="ARBA" id="ARBA00023002"/>
    </source>
</evidence>
<dbReference type="EC" id="1.1.1.336" evidence="1"/>
<reference evidence="10" key="1">
    <citation type="submission" date="2022-06" db="EMBL/GenBank/DDBJ databases">
        <title>Diverse halophilic archaea isolated from saline environments.</title>
        <authorList>
            <person name="Cui H.-L."/>
        </authorList>
    </citation>
    <scope>NUCLEOTIDE SEQUENCE</scope>
    <source>
        <strain evidence="10">WLHS1</strain>
    </source>
</reference>
<dbReference type="PIRSF" id="PIRSF500136">
    <property type="entry name" value="UDP_ManNAc_DH"/>
    <property type="match status" value="1"/>
</dbReference>
<dbReference type="InterPro" id="IPR036291">
    <property type="entry name" value="NAD(P)-bd_dom_sf"/>
</dbReference>
<sequence>MTDRRSIAEGDGLEVADTDRFEATDTDGGSVDGAGGLEVTEADDGTVGRADDRDSSTESTAASTRPYGTGRSSERLRRAFVSGSVPVAVYGLGKMGLPLAAVFAETTDNVLGVDIDPNVVATIQAGDCHVKREPGLDELVAERVSAGALEATTNPREAARRCSVHVVIVPTPITDERAPDLSILDAAIEAIGTGLDPGDLVLVECTVPPRTTSDRVLPALEATSGLSRGSFGVAFCPERTSSGRALEDIRGAYPKVVGGVDAESTAAARAIYETINDEGVITVSDATTAECVKVFEGLYRDVNIALANELATFTDEFGIDVREAIDVANTQPYCDIHEPGPGVGGHCIPFYPYFVIAPFETDAPLLETARAVNDSMPAFTVAKLRDGLEAEGTALSDATVLVLGLTYRPGVEEIRASPSIDIAAELASAGATVYGVDPMLESDDLEAFDLEAISLEAACDLPIDGVILVTPHEEFDEIRWADLGTDREDEPSAHRDHRPVVVDGRGTVAGPIGSRVYEIGGGVREEQGWDS</sequence>
<dbReference type="KEGG" id="sawl:NGM29_09600"/>
<evidence type="ECO:0000256" key="6">
    <source>
        <dbReference type="ARBA" id="ARBA00049130"/>
    </source>
</evidence>
<comment type="catalytic activity">
    <reaction evidence="6">
        <text>UDP-N-acetyl-alpha-D-mannosamine + 2 NAD(+) + H2O = UDP-N-acetyl-alpha-D-mannosaminouronate + 2 NADH + 3 H(+)</text>
        <dbReference type="Rhea" id="RHEA:25780"/>
        <dbReference type="ChEBI" id="CHEBI:15377"/>
        <dbReference type="ChEBI" id="CHEBI:15378"/>
        <dbReference type="ChEBI" id="CHEBI:57540"/>
        <dbReference type="ChEBI" id="CHEBI:57945"/>
        <dbReference type="ChEBI" id="CHEBI:68623"/>
        <dbReference type="ChEBI" id="CHEBI:70731"/>
        <dbReference type="EC" id="1.1.1.336"/>
    </reaction>
</comment>
<organism evidence="10 11">
    <name type="scientific">Natronosalvus rutilus</name>
    <dbReference type="NCBI Taxonomy" id="2953753"/>
    <lineage>
        <taxon>Archaea</taxon>
        <taxon>Methanobacteriati</taxon>
        <taxon>Methanobacteriota</taxon>
        <taxon>Stenosarchaea group</taxon>
        <taxon>Halobacteria</taxon>
        <taxon>Halobacteriales</taxon>
        <taxon>Natrialbaceae</taxon>
        <taxon>Natronosalvus</taxon>
    </lineage>
</organism>
<name>A0A9E7STS3_9EURY</name>
<dbReference type="PANTHER" id="PTHR43491">
    <property type="entry name" value="UDP-N-ACETYL-D-MANNOSAMINE DEHYDROGENASE"/>
    <property type="match status" value="1"/>
</dbReference>
<dbReference type="Pfam" id="PF03721">
    <property type="entry name" value="UDPG_MGDP_dh_N"/>
    <property type="match status" value="1"/>
</dbReference>
<dbReference type="GO" id="GO:0089714">
    <property type="term" value="F:UDP-N-acetyl-D-mannosamine dehydrogenase activity"/>
    <property type="evidence" value="ECO:0007669"/>
    <property type="project" value="UniProtKB-EC"/>
</dbReference>
<keyword evidence="3" id="KW-0560">Oxidoreductase</keyword>
<dbReference type="InterPro" id="IPR001732">
    <property type="entry name" value="UDP-Glc/GDP-Man_DH_N"/>
</dbReference>
<dbReference type="GeneID" id="73290300"/>
<dbReference type="InterPro" id="IPR017476">
    <property type="entry name" value="UDP-Glc/GDP-Man"/>
</dbReference>
<dbReference type="SUPFAM" id="SSF51735">
    <property type="entry name" value="NAD(P)-binding Rossmann-fold domains"/>
    <property type="match status" value="1"/>
</dbReference>
<dbReference type="SUPFAM" id="SSF48179">
    <property type="entry name" value="6-phosphogluconate dehydrogenase C-terminal domain-like"/>
    <property type="match status" value="1"/>
</dbReference>
<feature type="region of interest" description="Disordered" evidence="8">
    <location>
        <begin position="1"/>
        <end position="72"/>
    </location>
</feature>
<dbReference type="InterPro" id="IPR028359">
    <property type="entry name" value="UDP_ManNAc/GlcNAc_DH"/>
</dbReference>
<dbReference type="NCBIfam" id="TIGR03026">
    <property type="entry name" value="NDP-sugDHase"/>
    <property type="match status" value="1"/>
</dbReference>
<evidence type="ECO:0000259" key="9">
    <source>
        <dbReference type="SMART" id="SM00984"/>
    </source>
</evidence>
<dbReference type="EMBL" id="CP100355">
    <property type="protein sequence ID" value="UTF52062.1"/>
    <property type="molecule type" value="Genomic_DNA"/>
</dbReference>
<keyword evidence="11" id="KW-1185">Reference proteome</keyword>
<evidence type="ECO:0000313" key="11">
    <source>
        <dbReference type="Proteomes" id="UP001056855"/>
    </source>
</evidence>
<evidence type="ECO:0000313" key="10">
    <source>
        <dbReference type="EMBL" id="UTF52062.1"/>
    </source>
</evidence>
<dbReference type="InterPro" id="IPR008927">
    <property type="entry name" value="6-PGluconate_DH-like_C_sf"/>
</dbReference>
<comment type="similarity">
    <text evidence="7">Belongs to the UDP-glucose/GDP-mannose dehydrogenase family.</text>
</comment>
<dbReference type="SMART" id="SM00984">
    <property type="entry name" value="UDPG_MGDP_dh_C"/>
    <property type="match status" value="1"/>
</dbReference>
<dbReference type="Pfam" id="PF03720">
    <property type="entry name" value="UDPG_MGDP_dh_C"/>
    <property type="match status" value="1"/>
</dbReference>
<evidence type="ECO:0000256" key="5">
    <source>
        <dbReference type="ARBA" id="ARBA00030172"/>
    </source>
</evidence>
<dbReference type="PIRSF" id="PIRSF000124">
    <property type="entry name" value="UDPglc_GDPman_dh"/>
    <property type="match status" value="1"/>
</dbReference>
<evidence type="ECO:0000256" key="4">
    <source>
        <dbReference type="ARBA" id="ARBA00023027"/>
    </source>
</evidence>
<accession>A0A9E7STS3</accession>
<gene>
    <name evidence="10" type="ORF">NGM29_09600</name>
</gene>